<gene>
    <name evidence="4" type="ORF">SAMN05216462_1036</name>
</gene>
<dbReference type="SUPFAM" id="SSF55729">
    <property type="entry name" value="Acyl-CoA N-acyltransferases (Nat)"/>
    <property type="match status" value="1"/>
</dbReference>
<reference evidence="4 5" key="1">
    <citation type="submission" date="2016-10" db="EMBL/GenBank/DDBJ databases">
        <authorList>
            <person name="de Groot N.N."/>
        </authorList>
    </citation>
    <scope>NUCLEOTIDE SEQUENCE [LARGE SCALE GENOMIC DNA]</scope>
    <source>
        <strain evidence="4 5">D31d</strain>
    </source>
</reference>
<keyword evidence="1" id="KW-0808">Transferase</keyword>
<name>A0A1H4A3K3_XYLRU</name>
<dbReference type="AlphaFoldDB" id="A0A1H4A3K3"/>
<evidence type="ECO:0000256" key="1">
    <source>
        <dbReference type="ARBA" id="ARBA00022679"/>
    </source>
</evidence>
<sequence length="164" mass="19083">MDIRTASEEQLDEVFAVYSEAIVAMEKNGIHQWDEVYPDKQIISEDIAENRMFIGIEDGWIAVCFVLCEECDDEYKNGRWLFPGSRYIVIHRLCVAPSFQHQGIAARTLCYIEKICKSKGYDSIRLDSFTQNPYSRKLYNKAGYAVTGYAAWRKGRFELREKKI</sequence>
<accession>A0A1H4A3K3</accession>
<feature type="domain" description="N-acetyltransferase" evidence="3">
    <location>
        <begin position="1"/>
        <end position="164"/>
    </location>
</feature>
<evidence type="ECO:0000259" key="3">
    <source>
        <dbReference type="PROSITE" id="PS51186"/>
    </source>
</evidence>
<dbReference type="Proteomes" id="UP000182257">
    <property type="component" value="Unassembled WGS sequence"/>
</dbReference>
<dbReference type="GO" id="GO:0016747">
    <property type="term" value="F:acyltransferase activity, transferring groups other than amino-acyl groups"/>
    <property type="evidence" value="ECO:0007669"/>
    <property type="project" value="InterPro"/>
</dbReference>
<dbReference type="GO" id="GO:0005840">
    <property type="term" value="C:ribosome"/>
    <property type="evidence" value="ECO:0007669"/>
    <property type="project" value="UniProtKB-KW"/>
</dbReference>
<dbReference type="InterPro" id="IPR016181">
    <property type="entry name" value="Acyl_CoA_acyltransferase"/>
</dbReference>
<dbReference type="PANTHER" id="PTHR43420">
    <property type="entry name" value="ACETYLTRANSFERASE"/>
    <property type="match status" value="1"/>
</dbReference>
<proteinExistence type="predicted"/>
<dbReference type="PROSITE" id="PS51186">
    <property type="entry name" value="GNAT"/>
    <property type="match status" value="1"/>
</dbReference>
<evidence type="ECO:0000313" key="4">
    <source>
        <dbReference type="EMBL" id="SEA30368.1"/>
    </source>
</evidence>
<dbReference type="InterPro" id="IPR000182">
    <property type="entry name" value="GNAT_dom"/>
</dbReference>
<evidence type="ECO:0000313" key="5">
    <source>
        <dbReference type="Proteomes" id="UP000182257"/>
    </source>
</evidence>
<protein>
    <submittedName>
        <fullName evidence="4">Ribosomal protein S18 acetylase RimI</fullName>
    </submittedName>
</protein>
<keyword evidence="4" id="KW-0689">Ribosomal protein</keyword>
<dbReference type="EMBL" id="FNRF01000002">
    <property type="protein sequence ID" value="SEA30368.1"/>
    <property type="molecule type" value="Genomic_DNA"/>
</dbReference>
<dbReference type="Pfam" id="PF00583">
    <property type="entry name" value="Acetyltransf_1"/>
    <property type="match status" value="1"/>
</dbReference>
<evidence type="ECO:0000256" key="2">
    <source>
        <dbReference type="ARBA" id="ARBA00023315"/>
    </source>
</evidence>
<organism evidence="4 5">
    <name type="scientific">Xylanibacter ruminicola</name>
    <name type="common">Prevotella ruminicola</name>
    <dbReference type="NCBI Taxonomy" id="839"/>
    <lineage>
        <taxon>Bacteria</taxon>
        <taxon>Pseudomonadati</taxon>
        <taxon>Bacteroidota</taxon>
        <taxon>Bacteroidia</taxon>
        <taxon>Bacteroidales</taxon>
        <taxon>Prevotellaceae</taxon>
        <taxon>Xylanibacter</taxon>
    </lineage>
</organism>
<dbReference type="OrthoDB" id="9796381at2"/>
<keyword evidence="4" id="KW-0687">Ribonucleoprotein</keyword>
<dbReference type="InterPro" id="IPR050680">
    <property type="entry name" value="YpeA/RimI_acetyltransf"/>
</dbReference>
<dbReference type="RefSeq" id="WP_081352878.1">
    <property type="nucleotide sequence ID" value="NZ_FNRF01000002.1"/>
</dbReference>
<dbReference type="CDD" id="cd04301">
    <property type="entry name" value="NAT_SF"/>
    <property type="match status" value="1"/>
</dbReference>
<keyword evidence="2" id="KW-0012">Acyltransferase</keyword>
<dbReference type="Gene3D" id="3.40.630.30">
    <property type="match status" value="1"/>
</dbReference>
<dbReference type="PANTHER" id="PTHR43420:SF47">
    <property type="entry name" value="N-ACETYLTRANSFERASE DOMAIN-CONTAINING PROTEIN"/>
    <property type="match status" value="1"/>
</dbReference>